<reference evidence="3" key="1">
    <citation type="submission" date="2014-03" db="EMBL/GenBank/DDBJ databases">
        <authorList>
            <person name="Aksoy S."/>
            <person name="Warren W."/>
            <person name="Wilson R.K."/>
        </authorList>
    </citation>
    <scope>NUCLEOTIDE SEQUENCE [LARGE SCALE GENOMIC DNA]</scope>
    <source>
        <strain evidence="3">IAEA</strain>
    </source>
</reference>
<keyword evidence="1" id="KW-0812">Transmembrane</keyword>
<keyword evidence="1" id="KW-1133">Transmembrane helix</keyword>
<dbReference type="AlphaFoldDB" id="A0A1A9ZYP6"/>
<evidence type="ECO:0000313" key="3">
    <source>
        <dbReference type="Proteomes" id="UP000092445"/>
    </source>
</evidence>
<feature type="transmembrane region" description="Helical" evidence="1">
    <location>
        <begin position="78"/>
        <end position="101"/>
    </location>
</feature>
<organism evidence="2 3">
    <name type="scientific">Glossina pallidipes</name>
    <name type="common">Tsetse fly</name>
    <dbReference type="NCBI Taxonomy" id="7398"/>
    <lineage>
        <taxon>Eukaryota</taxon>
        <taxon>Metazoa</taxon>
        <taxon>Ecdysozoa</taxon>
        <taxon>Arthropoda</taxon>
        <taxon>Hexapoda</taxon>
        <taxon>Insecta</taxon>
        <taxon>Pterygota</taxon>
        <taxon>Neoptera</taxon>
        <taxon>Endopterygota</taxon>
        <taxon>Diptera</taxon>
        <taxon>Brachycera</taxon>
        <taxon>Muscomorpha</taxon>
        <taxon>Hippoboscoidea</taxon>
        <taxon>Glossinidae</taxon>
        <taxon>Glossina</taxon>
    </lineage>
</organism>
<accession>A0A1A9ZYP6</accession>
<evidence type="ECO:0000256" key="1">
    <source>
        <dbReference type="SAM" id="Phobius"/>
    </source>
</evidence>
<keyword evidence="3" id="KW-1185">Reference proteome</keyword>
<dbReference type="EnsemblMetazoa" id="GPAI029071-RA">
    <property type="protein sequence ID" value="GPAI029071-PA"/>
    <property type="gene ID" value="GPAI029071"/>
</dbReference>
<sequence>MQHSISSRLKQFNKTNNHLPESGIYNRTTINSEQLEAALVDGVTRICRVKCSELIKEILNLDAAAYVTTRSQPCDKIVILDISISLMCVLTTSFFLPVYVYSVFRRDLPTLSFPAKWGIYKMSACESGAANIMAASTTITKATSAK</sequence>
<reference evidence="2" key="2">
    <citation type="submission" date="2020-05" db="UniProtKB">
        <authorList>
            <consortium name="EnsemblMetazoa"/>
        </authorList>
    </citation>
    <scope>IDENTIFICATION</scope>
    <source>
        <strain evidence="2">IAEA</strain>
    </source>
</reference>
<proteinExistence type="predicted"/>
<dbReference type="VEuPathDB" id="VectorBase:GPAI029071"/>
<evidence type="ECO:0000313" key="2">
    <source>
        <dbReference type="EnsemblMetazoa" id="GPAI029071-PA"/>
    </source>
</evidence>
<name>A0A1A9ZYP6_GLOPL</name>
<keyword evidence="1" id="KW-0472">Membrane</keyword>
<protein>
    <submittedName>
        <fullName evidence="2">Uncharacterized protein</fullName>
    </submittedName>
</protein>
<dbReference type="Proteomes" id="UP000092445">
    <property type="component" value="Unassembled WGS sequence"/>
</dbReference>